<evidence type="ECO:0000313" key="2">
    <source>
        <dbReference type="Proteomes" id="UP000033924"/>
    </source>
</evidence>
<dbReference type="Proteomes" id="UP000033924">
    <property type="component" value="Unassembled WGS sequence"/>
</dbReference>
<gene>
    <name evidence="1" type="ORF">SY86_21875</name>
</gene>
<sequence length="143" mass="15952">MDLLTPRLKASGLFSQNANNINLQLGYYDLLSKSSELYNPHFDISPNAILMKLFNPDDNRMQITLRMTLEKVTPQGMLYSYKFISMPGKDNDLLIANTLGYLQRQSIMLNSVSYPGGNVTITPSGLIISHISGSGAPIKKRRI</sequence>
<accession>A0A0M2KJH1</accession>
<keyword evidence="2" id="KW-1185">Reference proteome</keyword>
<dbReference type="EMBL" id="JXNU01000003">
    <property type="protein sequence ID" value="KKF37452.1"/>
    <property type="molecule type" value="Genomic_DNA"/>
</dbReference>
<evidence type="ECO:0000313" key="1">
    <source>
        <dbReference type="EMBL" id="KKF37452.1"/>
    </source>
</evidence>
<dbReference type="RefSeq" id="WP_016190427.1">
    <property type="nucleotide sequence ID" value="NZ_CP089932.1"/>
</dbReference>
<proteinExistence type="predicted"/>
<organism evidence="1 2">
    <name type="scientific">Erwinia tracheiphila</name>
    <dbReference type="NCBI Taxonomy" id="65700"/>
    <lineage>
        <taxon>Bacteria</taxon>
        <taxon>Pseudomonadati</taxon>
        <taxon>Pseudomonadota</taxon>
        <taxon>Gammaproteobacteria</taxon>
        <taxon>Enterobacterales</taxon>
        <taxon>Erwiniaceae</taxon>
        <taxon>Erwinia</taxon>
    </lineage>
</organism>
<protein>
    <submittedName>
        <fullName evidence="1">Uncharacterized protein</fullName>
    </submittedName>
</protein>
<name>A0A0M2KJH1_9GAMM</name>
<dbReference type="PATRIC" id="fig|65700.7.peg.5450"/>
<comment type="caution">
    <text evidence="1">The sequence shown here is derived from an EMBL/GenBank/DDBJ whole genome shotgun (WGS) entry which is preliminary data.</text>
</comment>
<reference evidence="1 2" key="1">
    <citation type="submission" date="2015-01" db="EMBL/GenBank/DDBJ databases">
        <title>Erwinia tracheiphila.</title>
        <authorList>
            <person name="Shapiro L.R."/>
        </authorList>
    </citation>
    <scope>NUCLEOTIDE SEQUENCE [LARGE SCALE GENOMIC DNA]</scope>
    <source>
        <strain evidence="1 2">BuffGH</strain>
    </source>
</reference>
<dbReference type="AlphaFoldDB" id="A0A0M2KJH1"/>